<evidence type="ECO:0000256" key="1">
    <source>
        <dbReference type="SAM" id="Phobius"/>
    </source>
</evidence>
<reference evidence="3 4" key="1">
    <citation type="submission" date="2020-06" db="EMBL/GenBank/DDBJ databases">
        <title>The genome sequence of Candidatus Regiella insecticola strain Tut.</title>
        <authorList>
            <person name="Nikoh N."/>
            <person name="Tsuchida T."/>
            <person name="Koga R."/>
            <person name="Oshima K."/>
            <person name="Hattori M."/>
            <person name="Fukatsu T."/>
        </authorList>
    </citation>
    <scope>NUCLEOTIDE SEQUENCE [LARGE SCALE GENOMIC DNA]</scope>
    <source>
        <strain evidence="3 4">Tut</strain>
    </source>
</reference>
<organism evidence="3 4">
    <name type="scientific">Candidatus Regiella insecticola</name>
    <dbReference type="NCBI Taxonomy" id="138073"/>
    <lineage>
        <taxon>Bacteria</taxon>
        <taxon>Pseudomonadati</taxon>
        <taxon>Pseudomonadota</taxon>
        <taxon>Gammaproteobacteria</taxon>
        <taxon>Enterobacterales</taxon>
        <taxon>Enterobacteriaceae</taxon>
        <taxon>aphid secondary symbionts</taxon>
        <taxon>Candidatus Regiella</taxon>
    </lineage>
</organism>
<comment type="caution">
    <text evidence="3">The sequence shown here is derived from an EMBL/GenBank/DDBJ whole genome shotgun (WGS) entry which is preliminary data.</text>
</comment>
<keyword evidence="1" id="KW-0812">Transmembrane</keyword>
<dbReference type="AlphaFoldDB" id="A0A6L2ZQU1"/>
<keyword evidence="1" id="KW-0472">Membrane</keyword>
<evidence type="ECO:0000313" key="3">
    <source>
        <dbReference type="EMBL" id="GFN47247.1"/>
    </source>
</evidence>
<accession>A0A6L2ZQU1</accession>
<dbReference type="InterPro" id="IPR007001">
    <property type="entry name" value="Shufflon_N"/>
</dbReference>
<proteinExistence type="predicted"/>
<gene>
    <name evidence="3" type="primary">pilV</name>
    <name evidence="3" type="ORF">RINTU1_32300</name>
</gene>
<dbReference type="Pfam" id="PF04917">
    <property type="entry name" value="Shufflon_N"/>
    <property type="match status" value="1"/>
</dbReference>
<name>A0A6L2ZQU1_9ENTR</name>
<feature type="domain" description="Bacterial shufflon protein N-terminal" evidence="2">
    <location>
        <begin position="40"/>
        <end position="353"/>
    </location>
</feature>
<feature type="transmembrane region" description="Helical" evidence="1">
    <location>
        <begin position="12"/>
        <end position="35"/>
    </location>
</feature>
<dbReference type="Proteomes" id="UP000504714">
    <property type="component" value="Unassembled WGS sequence"/>
</dbReference>
<protein>
    <submittedName>
        <fullName evidence="3">PilV family plasmid conjugative transfer pilus-tip adhesin protein</fullName>
    </submittedName>
</protein>
<dbReference type="EMBL" id="BLXO01000008">
    <property type="protein sequence ID" value="GFN47247.1"/>
    <property type="molecule type" value="Genomic_DNA"/>
</dbReference>
<sequence>MMKKQTVSPVHRGIVVIELLIGLVIIMLAGLYAYARYTHYLEELEWGVTANHLSTVSRAAKSYIRDKRDTLVKRVKGGRSLTVSAAELQQAGYLPAGFSLKNTAAQTYQVGIARDPRFHEQLVAFVLTSGGKAISYAGLRTIAQKVEGAGGYIWPDNVAVGAFAGWEMNLQRYGLRATRGRLAVWLSSEVLGTDRQESDRLYRYKVDNRPDLNRMHTDIDMGKNNLNEVNTVNAGSVKANNGTFTGDLNAREGTFDGDIRSEKGWLITGNGKGWKDALHQGGFYMSDKEWIRTLNNKNITTGGQIKAGSVKSDGAIELNTHLQLHQSAREGDRCPKGGIARDSEGQVLSCQSGYWKGTTSSINNAGCQWYSAPNAWWSIKGEKVAQCPKGSVVTGVNWVQWPVEVDDEHVDVLCCPFK</sequence>
<evidence type="ECO:0000259" key="2">
    <source>
        <dbReference type="Pfam" id="PF04917"/>
    </source>
</evidence>
<evidence type="ECO:0000313" key="4">
    <source>
        <dbReference type="Proteomes" id="UP000504714"/>
    </source>
</evidence>
<keyword evidence="1" id="KW-1133">Transmembrane helix</keyword>